<dbReference type="InterPro" id="IPR031628">
    <property type="entry name" value="BCOR"/>
</dbReference>
<dbReference type="PANTHER" id="PTHR24117:SF8">
    <property type="entry name" value="BCL-6 COREPRESSOR"/>
    <property type="match status" value="1"/>
</dbReference>
<dbReference type="InterPro" id="IPR032365">
    <property type="entry name" value="PUFD"/>
</dbReference>
<dbReference type="SMART" id="SM00248">
    <property type="entry name" value="ANK"/>
    <property type="match status" value="3"/>
</dbReference>
<dbReference type="PANTHER" id="PTHR24117">
    <property type="entry name" value="AGAP007537-PB"/>
    <property type="match status" value="1"/>
</dbReference>
<feature type="region of interest" description="Disordered" evidence="9">
    <location>
        <begin position="661"/>
        <end position="716"/>
    </location>
</feature>
<dbReference type="InterPro" id="IPR002110">
    <property type="entry name" value="Ankyrin_rpt"/>
</dbReference>
<evidence type="ECO:0000256" key="9">
    <source>
        <dbReference type="SAM" id="MobiDB-lite"/>
    </source>
</evidence>
<dbReference type="Gene3D" id="1.25.40.20">
    <property type="entry name" value="Ankyrin repeat-containing domain"/>
    <property type="match status" value="1"/>
</dbReference>
<evidence type="ECO:0000256" key="5">
    <source>
        <dbReference type="ARBA" id="ARBA00022843"/>
    </source>
</evidence>
<keyword evidence="5" id="KW-0832">Ubl conjugation</keyword>
<feature type="domain" description="BCL-6 corepressor non-ankyrin-repeat" evidence="10">
    <location>
        <begin position="1248"/>
        <end position="1460"/>
    </location>
</feature>
<dbReference type="SUPFAM" id="SSF48403">
    <property type="entry name" value="Ankyrin repeat"/>
    <property type="match status" value="1"/>
</dbReference>
<evidence type="ECO:0000256" key="6">
    <source>
        <dbReference type="ARBA" id="ARBA00023242"/>
    </source>
</evidence>
<feature type="region of interest" description="Disordered" evidence="9">
    <location>
        <begin position="377"/>
        <end position="561"/>
    </location>
</feature>
<feature type="compositionally biased region" description="Basic and acidic residues" evidence="9">
    <location>
        <begin position="891"/>
        <end position="951"/>
    </location>
</feature>
<dbReference type="InterPro" id="IPR038227">
    <property type="entry name" value="PUFD_som_sf"/>
</dbReference>
<evidence type="ECO:0000256" key="1">
    <source>
        <dbReference type="ARBA" id="ARBA00004123"/>
    </source>
</evidence>
<keyword evidence="2" id="KW-1017">Isopeptide bond</keyword>
<feature type="compositionally biased region" description="Low complexity" evidence="9">
    <location>
        <begin position="1358"/>
        <end position="1377"/>
    </location>
</feature>
<keyword evidence="13" id="KW-1185">Reference proteome</keyword>
<feature type="compositionally biased region" description="Basic and acidic residues" evidence="9">
    <location>
        <begin position="1497"/>
        <end position="1512"/>
    </location>
</feature>
<evidence type="ECO:0000256" key="4">
    <source>
        <dbReference type="ARBA" id="ARBA00022737"/>
    </source>
</evidence>
<feature type="compositionally biased region" description="Basic and acidic residues" evidence="9">
    <location>
        <begin position="302"/>
        <end position="315"/>
    </location>
</feature>
<feature type="compositionally biased region" description="Basic residues" evidence="9">
    <location>
        <begin position="1439"/>
        <end position="1449"/>
    </location>
</feature>
<feature type="compositionally biased region" description="Pro residues" evidence="9">
    <location>
        <begin position="812"/>
        <end position="822"/>
    </location>
</feature>
<dbReference type="PROSITE" id="PS50297">
    <property type="entry name" value="ANK_REP_REGION"/>
    <property type="match status" value="2"/>
</dbReference>
<feature type="region of interest" description="Disordered" evidence="9">
    <location>
        <begin position="201"/>
        <end position="341"/>
    </location>
</feature>
<feature type="compositionally biased region" description="Basic and acidic residues" evidence="9">
    <location>
        <begin position="84"/>
        <end position="96"/>
    </location>
</feature>
<reference evidence="12 13" key="1">
    <citation type="submission" date="2021-04" db="EMBL/GenBank/DDBJ databases">
        <authorList>
            <person name="De Guttry C."/>
            <person name="Zahm M."/>
            <person name="Klopp C."/>
            <person name="Cabau C."/>
            <person name="Louis A."/>
            <person name="Berthelot C."/>
            <person name="Parey E."/>
            <person name="Roest Crollius H."/>
            <person name="Montfort J."/>
            <person name="Robinson-Rechavi M."/>
            <person name="Bucao C."/>
            <person name="Bouchez O."/>
            <person name="Gislard M."/>
            <person name="Lluch J."/>
            <person name="Milhes M."/>
            <person name="Lampietro C."/>
            <person name="Lopez Roques C."/>
            <person name="Donnadieu C."/>
            <person name="Braasch I."/>
            <person name="Desvignes T."/>
            <person name="Postlethwait J."/>
            <person name="Bobe J."/>
            <person name="Wedekind C."/>
            <person name="Guiguen Y."/>
        </authorList>
    </citation>
    <scope>NUCLEOTIDE SEQUENCE [LARGE SCALE GENOMIC DNA]</scope>
    <source>
        <strain evidence="12">Cs_M1</strain>
        <tissue evidence="12">Blood</tissue>
    </source>
</reference>
<sequence length="1831" mass="201349">MDRSSLMRESLRVHGGMVYPGIRTLSASEKAREGVSSLPLGYDLVYKPEGLTLDGRKPGNGYVGLYKSPPPGLQRPGGGGEGLGMERRVGPGDKPSELGLNGSNGFLRLPWAVNPYADPGLYPFLDSSKYAALNMYKASFLSQPSPYLPQHLAYQSLCGGAGGSAAGAERLFYMPPYPPAPISSPLAPPMRIPMATVAPTTLSPMQGLGPRIHHEASPYGSQLHQQHQAHQQSQPHHQSHNSTLDFQKSLFRSPPCSTTTSSSSPSVSHPFYMSSMASEHRSPVRSGSHSHKAKLKEQGSSSEHRNVERNGERKQSQSPLKTLSSDRPAVLQAPAKDPADKPLDLSAKILELEGSPNGFPPKLEALAKLGYSPAARYGLPPSRELLKETLSPSEASSKTPERPEIISTLHSSWVVPSPTLVHDSSSSDANHNKDPSVIKNKNLDNFSSPQQRSSSCPRIGEVDGAVVPSPAPSVVAPSGSRPSSASPSPKVNGDWPRSSPNYSEKAPSSNRVGSHPSSGKPLKPLKKPEAQEMPFKPQQPPHLENGHPSGHPPSHLYLPQSDGYLPPSLAYANRYLPYSVQESMSLPHMPMPGKGPVYPHPVLLGSSSLYPPRLPPKHGLPYGIPPSHGDYMTYHDSQEMVHPLMSSPHTGLDLKNSERLQELRSRPHEKVWQHHEDSASAYKSQTQAPDTKHTRRGDRETDRSTGLGSKSLNHKPLTGTREEIVCIDLIQDDGDSDSPLTKAVSPCAKRGDPSKPVGSGSIGRNEGREAELQHMLRTGQAVELRPGQAHMQAEQQQRSQLWLGFHPSSLRPEPPSLSPCPFPSHEEDSPSPAESSPLSDLPEEQTLRCARTSGDRTSWDRRDHSLEGLDSRDCTFEDPTSVDRSSGNRSSWDRTCVDRTCRDRSCEDRTSGDHSPREHTLNESGFRNERTMDHYSDLDKDMHTDTESHEGEEYDDQGYPRARRSSLAKRIANSSGYVGDRIKCVTTELYADSSKLSREQRALQMEGLTQEDSKLSQPAAYCERAMLRFSELELKEKEGGGGGAAVDLADSQRQRGEGEGDGVGGEDWACCQGPVRTGPGATALTDQAEKDGVQPTCPNNRVPVLQRCPHTEGLPPREREQACPTLEEWKRGMTMEKDERVCMPPREQPASLPTAPVERLAQKDANPGIMPTMPASMPTAVPGRKHTYALEPCLPLQGDSQGKEGDGNEREEEERMDVPAKRARLTNCPTEPVPEEVKNLKVCIELTGLRLSKPRLAQELSQWQAATQRSTEVNGSIAMTMTLPNGCPEVGATDRKVKVASQEDRSLKRRSEVNGHAWCHETFGHSDNERVVLPSVPLTPAHLDRLSRTPSNTPVRRPPLQTTTPALTPFHSLAPAHPHVPPTPPRLSDKRQRLKEHRRTSALGLGPPHPGPHPDHDPNQTGDLVAPRLRRHGDQDKPKGKRQCKTKHTSQRERERLGLGNEELGERVGLGLGNEELGERERERERLGLGNEELGEERENKVNEKRCSEKQRSTPASRPMPPEARRLIVNKNAGETLLQRASRLGYEDVVLYCLENRVCDVNHRDNAGYCALHEACARGWLAITQHLLEHGADVNCSAQDGTRPLHDAVENDHLEVVRLLLSYGADPTLATYSGRSLLRMTHSHGMEGFLSEYFSDLKGREDHDEGIYWEFYGSAVCESGEDPAAYDILANPPGPGEEEEEDTRQGFEFEFSDRPLLPCYNIQVSLSQGPRNWLLLSDVLKRLRMSSRAFRAAFAHLEVATIAEAEFYKQASLSQLFSCPDELAAFLPDSKELLDLVETCSELAALLGSSLECLDSRWEPKVARAKAKARS</sequence>
<dbReference type="Proteomes" id="UP001356427">
    <property type="component" value="Unassembled WGS sequence"/>
</dbReference>
<feature type="region of interest" description="Disordered" evidence="9">
    <location>
        <begin position="1037"/>
        <end position="1066"/>
    </location>
</feature>
<evidence type="ECO:0000259" key="11">
    <source>
        <dbReference type="Pfam" id="PF16553"/>
    </source>
</evidence>
<feature type="region of interest" description="Disordered" evidence="9">
    <location>
        <begin position="733"/>
        <end position="764"/>
    </location>
</feature>
<dbReference type="PROSITE" id="PS50088">
    <property type="entry name" value="ANK_REPEAT"/>
    <property type="match status" value="2"/>
</dbReference>
<dbReference type="InterPro" id="IPR047144">
    <property type="entry name" value="BCOR-like"/>
</dbReference>
<feature type="compositionally biased region" description="Basic and acidic residues" evidence="9">
    <location>
        <begin position="1477"/>
        <end position="1487"/>
    </location>
</feature>
<dbReference type="FunFam" id="1.25.40.20:FF:000032">
    <property type="entry name" value="BCL-6 corepressor isoform X1"/>
    <property type="match status" value="1"/>
</dbReference>
<evidence type="ECO:0000313" key="12">
    <source>
        <dbReference type="EMBL" id="KAK6325512.1"/>
    </source>
</evidence>
<dbReference type="Gene3D" id="3.10.260.40">
    <property type="entry name" value="BCL-6 corepressor, PCGF1 binding domain"/>
    <property type="match status" value="1"/>
</dbReference>
<feature type="repeat" description="ANK" evidence="8">
    <location>
        <begin position="1567"/>
        <end position="1599"/>
    </location>
</feature>
<feature type="region of interest" description="Disordered" evidence="9">
    <location>
        <begin position="66"/>
        <end position="98"/>
    </location>
</feature>
<dbReference type="GO" id="GO:0003714">
    <property type="term" value="F:transcription corepressor activity"/>
    <property type="evidence" value="ECO:0007669"/>
    <property type="project" value="TreeGrafter"/>
</dbReference>
<accession>A0AAN8MEV9</accession>
<feature type="compositionally biased region" description="Polar residues" evidence="9">
    <location>
        <begin position="316"/>
        <end position="325"/>
    </location>
</feature>
<gene>
    <name evidence="12" type="ORF">J4Q44_G00048540</name>
</gene>
<feature type="compositionally biased region" description="Low complexity" evidence="9">
    <location>
        <begin position="1458"/>
        <end position="1475"/>
    </location>
</feature>
<dbReference type="EMBL" id="JAGTTL010000003">
    <property type="protein sequence ID" value="KAK6325512.1"/>
    <property type="molecule type" value="Genomic_DNA"/>
</dbReference>
<feature type="domain" description="BCL-6 corepressor PCGF1 binding" evidence="11">
    <location>
        <begin position="1706"/>
        <end position="1815"/>
    </location>
</feature>
<feature type="repeat" description="ANK" evidence="8">
    <location>
        <begin position="1600"/>
        <end position="1632"/>
    </location>
</feature>
<evidence type="ECO:0000256" key="2">
    <source>
        <dbReference type="ARBA" id="ARBA00022499"/>
    </source>
</evidence>
<dbReference type="Pfam" id="PF16553">
    <property type="entry name" value="PUFD"/>
    <property type="match status" value="1"/>
</dbReference>
<feature type="region of interest" description="Disordered" evidence="9">
    <location>
        <begin position="1342"/>
        <end position="1521"/>
    </location>
</feature>
<keyword evidence="4" id="KW-0677">Repeat</keyword>
<keyword evidence="3" id="KW-0597">Phosphoprotein</keyword>
<protein>
    <recommendedName>
        <fullName evidence="14">BCL-6 corepressor</fullName>
    </recommendedName>
</protein>
<feature type="compositionally biased region" description="Low complexity" evidence="9">
    <location>
        <begin position="221"/>
        <end position="236"/>
    </location>
</feature>
<evidence type="ECO:0000256" key="3">
    <source>
        <dbReference type="ARBA" id="ARBA00022553"/>
    </source>
</evidence>
<feature type="compositionally biased region" description="Basic and acidic residues" evidence="9">
    <location>
        <begin position="661"/>
        <end position="678"/>
    </location>
</feature>
<dbReference type="Pfam" id="PF12796">
    <property type="entry name" value="Ank_2"/>
    <property type="match status" value="1"/>
</dbReference>
<dbReference type="GO" id="GO:0000122">
    <property type="term" value="P:negative regulation of transcription by RNA polymerase II"/>
    <property type="evidence" value="ECO:0007669"/>
    <property type="project" value="TreeGrafter"/>
</dbReference>
<proteinExistence type="inferred from homology"/>
<evidence type="ECO:0000256" key="7">
    <source>
        <dbReference type="ARBA" id="ARBA00034703"/>
    </source>
</evidence>
<evidence type="ECO:0000259" key="10">
    <source>
        <dbReference type="Pfam" id="PF15808"/>
    </source>
</evidence>
<feature type="compositionally biased region" description="Low complexity" evidence="9">
    <location>
        <begin position="830"/>
        <end position="840"/>
    </location>
</feature>
<keyword evidence="8" id="KW-0040">ANK repeat</keyword>
<dbReference type="InterPro" id="IPR036770">
    <property type="entry name" value="Ankyrin_rpt-contain_sf"/>
</dbReference>
<name>A0AAN8MEV9_9TELE</name>
<evidence type="ECO:0000313" key="13">
    <source>
        <dbReference type="Proteomes" id="UP001356427"/>
    </source>
</evidence>
<comment type="similarity">
    <text evidence="7">Belongs to the BCOR family.</text>
</comment>
<feature type="compositionally biased region" description="Low complexity" evidence="9">
    <location>
        <begin position="253"/>
        <end position="275"/>
    </location>
</feature>
<feature type="region of interest" description="Disordered" evidence="9">
    <location>
        <begin position="805"/>
        <end position="961"/>
    </location>
</feature>
<feature type="compositionally biased region" description="Low complexity" evidence="9">
    <location>
        <begin position="465"/>
        <end position="489"/>
    </location>
</feature>
<keyword evidence="6" id="KW-0539">Nucleus</keyword>
<feature type="compositionally biased region" description="Low complexity" evidence="9">
    <location>
        <begin position="447"/>
        <end position="458"/>
    </location>
</feature>
<comment type="caution">
    <text evidence="12">The sequence shown here is derived from an EMBL/GenBank/DDBJ whole genome shotgun (WGS) entry which is preliminary data.</text>
</comment>
<organism evidence="12 13">
    <name type="scientific">Coregonus suidteri</name>
    <dbReference type="NCBI Taxonomy" id="861788"/>
    <lineage>
        <taxon>Eukaryota</taxon>
        <taxon>Metazoa</taxon>
        <taxon>Chordata</taxon>
        <taxon>Craniata</taxon>
        <taxon>Vertebrata</taxon>
        <taxon>Euteleostomi</taxon>
        <taxon>Actinopterygii</taxon>
        <taxon>Neopterygii</taxon>
        <taxon>Teleostei</taxon>
        <taxon>Protacanthopterygii</taxon>
        <taxon>Salmoniformes</taxon>
        <taxon>Salmonidae</taxon>
        <taxon>Coregoninae</taxon>
        <taxon>Coregonus</taxon>
    </lineage>
</organism>
<evidence type="ECO:0000256" key="8">
    <source>
        <dbReference type="PROSITE-ProRule" id="PRU00023"/>
    </source>
</evidence>
<evidence type="ECO:0008006" key="14">
    <source>
        <dbReference type="Google" id="ProtNLM"/>
    </source>
</evidence>
<feature type="region of interest" description="Disordered" evidence="9">
    <location>
        <begin position="1194"/>
        <end position="1219"/>
    </location>
</feature>
<feature type="compositionally biased region" description="Polar residues" evidence="9">
    <location>
        <begin position="498"/>
        <end position="512"/>
    </location>
</feature>
<dbReference type="GO" id="GO:0005634">
    <property type="term" value="C:nucleus"/>
    <property type="evidence" value="ECO:0007669"/>
    <property type="project" value="UniProtKB-SubCell"/>
</dbReference>
<comment type="subcellular location">
    <subcellularLocation>
        <location evidence="1">Nucleus</location>
    </subcellularLocation>
</comment>
<dbReference type="Pfam" id="PF15808">
    <property type="entry name" value="BCOR"/>
    <property type="match status" value="1"/>
</dbReference>
<feature type="compositionally biased region" description="Basic and acidic residues" evidence="9">
    <location>
        <begin position="853"/>
        <end position="875"/>
    </location>
</feature>